<sequence length="193" mass="21812">MKFPLRTATHVWLATLLAITAAEPKKEAANLLKQQPLKSGAATQGLALGKKFFYGANATTLCRFDKNWKFIEQKTITVKGANHLGAIYYRDGFIWGGFLNHVQVNGKHDPKQNRSIIAKLRAKDFKVMQTWDITKDVTWIDPVCFDGKHVWVGDLSDLGLHRYLLKDGKLNRDGVFRFPKAMHFSQGIRIVGS</sequence>
<dbReference type="AlphaFoldDB" id="A0A382W948"/>
<reference evidence="1" key="1">
    <citation type="submission" date="2018-05" db="EMBL/GenBank/DDBJ databases">
        <authorList>
            <person name="Lanie J.A."/>
            <person name="Ng W.-L."/>
            <person name="Kazmierczak K.M."/>
            <person name="Andrzejewski T.M."/>
            <person name="Davidsen T.M."/>
            <person name="Wayne K.J."/>
            <person name="Tettelin H."/>
            <person name="Glass J.I."/>
            <person name="Rusch D."/>
            <person name="Podicherti R."/>
            <person name="Tsui H.-C.T."/>
            <person name="Winkler M.E."/>
        </authorList>
    </citation>
    <scope>NUCLEOTIDE SEQUENCE</scope>
</reference>
<protein>
    <recommendedName>
        <fullName evidence="2">Glutamine cyclotransferase</fullName>
    </recommendedName>
</protein>
<name>A0A382W948_9ZZZZ</name>
<evidence type="ECO:0008006" key="2">
    <source>
        <dbReference type="Google" id="ProtNLM"/>
    </source>
</evidence>
<accession>A0A382W948</accession>
<proteinExistence type="predicted"/>
<feature type="non-terminal residue" evidence="1">
    <location>
        <position position="193"/>
    </location>
</feature>
<organism evidence="1">
    <name type="scientific">marine metagenome</name>
    <dbReference type="NCBI Taxonomy" id="408172"/>
    <lineage>
        <taxon>unclassified sequences</taxon>
        <taxon>metagenomes</taxon>
        <taxon>ecological metagenomes</taxon>
    </lineage>
</organism>
<gene>
    <name evidence="1" type="ORF">METZ01_LOCUS407505</name>
</gene>
<dbReference type="EMBL" id="UINC01157582">
    <property type="protein sequence ID" value="SVD54651.1"/>
    <property type="molecule type" value="Genomic_DNA"/>
</dbReference>
<evidence type="ECO:0000313" key="1">
    <source>
        <dbReference type="EMBL" id="SVD54651.1"/>
    </source>
</evidence>